<dbReference type="AlphaFoldDB" id="I4B3E8"/>
<feature type="signal peptide" evidence="1">
    <location>
        <begin position="1"/>
        <end position="17"/>
    </location>
</feature>
<evidence type="ECO:0000313" key="2">
    <source>
        <dbReference type="EMBL" id="AFM11805.1"/>
    </source>
</evidence>
<accession>I4B3E8</accession>
<name>I4B3E8_TURPD</name>
<dbReference type="KEGG" id="tpx:Turpa_1157"/>
<reference evidence="2 3" key="1">
    <citation type="submission" date="2012-06" db="EMBL/GenBank/DDBJ databases">
        <title>The complete chromosome of genome of Turneriella parva DSM 21527.</title>
        <authorList>
            <consortium name="US DOE Joint Genome Institute (JGI-PGF)"/>
            <person name="Lucas S."/>
            <person name="Han J."/>
            <person name="Lapidus A."/>
            <person name="Bruce D."/>
            <person name="Goodwin L."/>
            <person name="Pitluck S."/>
            <person name="Peters L."/>
            <person name="Kyrpides N."/>
            <person name="Mavromatis K."/>
            <person name="Ivanova N."/>
            <person name="Mikhailova N."/>
            <person name="Chertkov O."/>
            <person name="Detter J.C."/>
            <person name="Tapia R."/>
            <person name="Han C."/>
            <person name="Land M."/>
            <person name="Hauser L."/>
            <person name="Markowitz V."/>
            <person name="Cheng J.-F."/>
            <person name="Hugenholtz P."/>
            <person name="Woyke T."/>
            <person name="Wu D."/>
            <person name="Gronow S."/>
            <person name="Wellnitz S."/>
            <person name="Brambilla E."/>
            <person name="Klenk H.-P."/>
            <person name="Eisen J.A."/>
        </authorList>
    </citation>
    <scope>NUCLEOTIDE SEQUENCE [LARGE SCALE GENOMIC DNA]</scope>
    <source>
        <strain evidence="3">ATCC BAA-1111 / DSM 21527 / NCTC 11395 / H</strain>
    </source>
</reference>
<evidence type="ECO:0000256" key="1">
    <source>
        <dbReference type="SAM" id="SignalP"/>
    </source>
</evidence>
<keyword evidence="1" id="KW-0732">Signal</keyword>
<dbReference type="HOGENOM" id="CLU_422066_0_0_12"/>
<evidence type="ECO:0000313" key="3">
    <source>
        <dbReference type="Proteomes" id="UP000006048"/>
    </source>
</evidence>
<dbReference type="STRING" id="869212.Turpa_1157"/>
<dbReference type="Proteomes" id="UP000006048">
    <property type="component" value="Chromosome"/>
</dbReference>
<keyword evidence="3" id="KW-1185">Reference proteome</keyword>
<gene>
    <name evidence="2" type="ordered locus">Turpa_1157</name>
</gene>
<dbReference type="RefSeq" id="WP_014802321.1">
    <property type="nucleotide sequence ID" value="NC_018020.1"/>
</dbReference>
<organism evidence="2 3">
    <name type="scientific">Turneriella parva (strain ATCC BAA-1111 / DSM 21527 / NCTC 11395 / H)</name>
    <name type="common">Leptospira parva</name>
    <dbReference type="NCBI Taxonomy" id="869212"/>
    <lineage>
        <taxon>Bacteria</taxon>
        <taxon>Pseudomonadati</taxon>
        <taxon>Spirochaetota</taxon>
        <taxon>Spirochaetia</taxon>
        <taxon>Leptospirales</taxon>
        <taxon>Leptospiraceae</taxon>
        <taxon>Turneriella</taxon>
    </lineage>
</organism>
<dbReference type="PATRIC" id="fig|869212.3.peg.1141"/>
<evidence type="ECO:0008006" key="4">
    <source>
        <dbReference type="Google" id="ProtNLM"/>
    </source>
</evidence>
<dbReference type="EMBL" id="CP002959">
    <property type="protein sequence ID" value="AFM11805.1"/>
    <property type="molecule type" value="Genomic_DNA"/>
</dbReference>
<protein>
    <recommendedName>
        <fullName evidence="4">Inverse autotransporter beta-domain domain-containing protein</fullName>
    </recommendedName>
</protein>
<feature type="chain" id="PRO_5003686267" description="Inverse autotransporter beta-domain domain-containing protein" evidence="1">
    <location>
        <begin position="18"/>
        <end position="649"/>
    </location>
</feature>
<proteinExistence type="predicted"/>
<sequence length="649" mass="70073">MRLASVLVLLISASLHAAPTVKRLLVLNPVNEGAQADLAYIGPSLAEAIRTTLAESYFFIHPPEEAILDTQAGNLIQDEDMHTKSAALQMGEWLRQDLVLNGRYSVTNGRLRLNLNLYEIETGRILVNFKSEAPLSAKMFDAFNKIAADLGAKMSEALPSQQTLAASGGWYFDPEKGKRTILFSAGMRAAGFAPETGNLSGSTTVSGAEFAHFNAEFTYQRHQIPELLARRSKLPVFVQFGLNMGYARRTYTRNGSDVPTRLITGEAVPSLGYAFNFGTLRLEPFAGFGFGYSNFLFDYSALGRKPVDTNAAQSVSEQTLEQFYFLSQAGANIKWMLHPRWAVVFIPSATVFHFAGGAQAEVNARLGAGIESGLVEKTATAASIDLSSIDNTIGSAEILLEFTVKENGSKDGYPLQIKELRFTNIGTGDAADFRFILEGPGSNNTVGFSVGQTVYFKDFGDIIVPDGETTGRTYQVKAHVRSNIQGSTADNQTVLLKTTPLTDFDVVETSSNLLASNNSFQQNAGSPMTVIATHLRGGGTFQFASVPRNSDFPGTQSIYAQDNNQRVDKDFNFVIQIVPRAGALCVSAVTGNLSTTDGTLNKAAVQGVASWTDLKHDTIETVKVYATAPTATPALLQNECTTSFDVTGP</sequence>